<keyword evidence="2" id="KW-1185">Reference proteome</keyword>
<feature type="compositionally biased region" description="Pro residues" evidence="1">
    <location>
        <begin position="191"/>
        <end position="202"/>
    </location>
</feature>
<evidence type="ECO:0000256" key="1">
    <source>
        <dbReference type="SAM" id="MobiDB-lite"/>
    </source>
</evidence>
<name>A0ABM2XIN9_MESAU</name>
<dbReference type="GeneID" id="121140152"/>
<dbReference type="Proteomes" id="UP000886700">
    <property type="component" value="Unplaced"/>
</dbReference>
<gene>
    <name evidence="3" type="primary">LOC121140152</name>
</gene>
<reference evidence="3" key="1">
    <citation type="submission" date="2025-08" db="UniProtKB">
        <authorList>
            <consortium name="RefSeq"/>
        </authorList>
    </citation>
    <scope>IDENTIFICATION</scope>
    <source>
        <tissue evidence="3">Liver</tissue>
    </source>
</reference>
<feature type="compositionally biased region" description="Gly residues" evidence="1">
    <location>
        <begin position="56"/>
        <end position="76"/>
    </location>
</feature>
<dbReference type="RefSeq" id="XP_040600795.1">
    <property type="nucleotide sequence ID" value="XM_040744861.1"/>
</dbReference>
<evidence type="ECO:0000313" key="2">
    <source>
        <dbReference type="Proteomes" id="UP000886700"/>
    </source>
</evidence>
<protein>
    <submittedName>
        <fullName evidence="3">Ribosomal large subunit pseudouridine synthase B-like</fullName>
    </submittedName>
</protein>
<sequence length="202" mass="20598">MPEAERRRRAPPSQIQITFTLRAKDQFSKERGRKRRRRPRGRASGGSGERRALERGGPGAPGGSGSAGQGCRGSGGGRRRAAPGRGQGGRNGRPPGHVTRPGPRRPPSLTTALPRPGGGPGVMPALGDAELGPARARGATPPGEAGLGVHARSRAPEGPSQGLRSPPGPGQPSLLRCAHGTGRGAGTTPAPWSPRPPAAARK</sequence>
<proteinExistence type="predicted"/>
<accession>A0ABM2XIN9</accession>
<evidence type="ECO:0000313" key="3">
    <source>
        <dbReference type="RefSeq" id="XP_040600795.1"/>
    </source>
</evidence>
<feature type="region of interest" description="Disordered" evidence="1">
    <location>
        <begin position="1"/>
        <end position="202"/>
    </location>
</feature>
<feature type="compositionally biased region" description="Basic residues" evidence="1">
    <location>
        <begin position="31"/>
        <end position="41"/>
    </location>
</feature>
<organism evidence="2 3">
    <name type="scientific">Mesocricetus auratus</name>
    <name type="common">Golden hamster</name>
    <dbReference type="NCBI Taxonomy" id="10036"/>
    <lineage>
        <taxon>Eukaryota</taxon>
        <taxon>Metazoa</taxon>
        <taxon>Chordata</taxon>
        <taxon>Craniata</taxon>
        <taxon>Vertebrata</taxon>
        <taxon>Euteleostomi</taxon>
        <taxon>Mammalia</taxon>
        <taxon>Eutheria</taxon>
        <taxon>Euarchontoglires</taxon>
        <taxon>Glires</taxon>
        <taxon>Rodentia</taxon>
        <taxon>Myomorpha</taxon>
        <taxon>Muroidea</taxon>
        <taxon>Cricetidae</taxon>
        <taxon>Cricetinae</taxon>
        <taxon>Mesocricetus</taxon>
    </lineage>
</organism>